<reference evidence="2" key="1">
    <citation type="journal article" date="2020" name="Stud. Mycol.">
        <title>101 Dothideomycetes genomes: a test case for predicting lifestyles and emergence of pathogens.</title>
        <authorList>
            <person name="Haridas S."/>
            <person name="Albert R."/>
            <person name="Binder M."/>
            <person name="Bloem J."/>
            <person name="Labutti K."/>
            <person name="Salamov A."/>
            <person name="Andreopoulos B."/>
            <person name="Baker S."/>
            <person name="Barry K."/>
            <person name="Bills G."/>
            <person name="Bluhm B."/>
            <person name="Cannon C."/>
            <person name="Castanera R."/>
            <person name="Culley D."/>
            <person name="Daum C."/>
            <person name="Ezra D."/>
            <person name="Gonzalez J."/>
            <person name="Henrissat B."/>
            <person name="Kuo A."/>
            <person name="Liang C."/>
            <person name="Lipzen A."/>
            <person name="Lutzoni F."/>
            <person name="Magnuson J."/>
            <person name="Mondo S."/>
            <person name="Nolan M."/>
            <person name="Ohm R."/>
            <person name="Pangilinan J."/>
            <person name="Park H.-J."/>
            <person name="Ramirez L."/>
            <person name="Alfaro M."/>
            <person name="Sun H."/>
            <person name="Tritt A."/>
            <person name="Yoshinaga Y."/>
            <person name="Zwiers L.-H."/>
            <person name="Turgeon B."/>
            <person name="Goodwin S."/>
            <person name="Spatafora J."/>
            <person name="Crous P."/>
            <person name="Grigoriev I."/>
        </authorList>
    </citation>
    <scope>NUCLEOTIDE SEQUENCE</scope>
    <source>
        <strain evidence="2">CBS 262.69</strain>
    </source>
</reference>
<name>A0A6G1HTR3_9PEZI</name>
<proteinExistence type="predicted"/>
<dbReference type="EMBL" id="ML996697">
    <property type="protein sequence ID" value="KAF2399453.1"/>
    <property type="molecule type" value="Genomic_DNA"/>
</dbReference>
<keyword evidence="3" id="KW-1185">Reference proteome</keyword>
<evidence type="ECO:0000256" key="1">
    <source>
        <dbReference type="SAM" id="MobiDB-lite"/>
    </source>
</evidence>
<dbReference type="AlphaFoldDB" id="A0A6G1HTR3"/>
<feature type="region of interest" description="Disordered" evidence="1">
    <location>
        <begin position="1"/>
        <end position="21"/>
    </location>
</feature>
<accession>A0A6G1HTR3</accession>
<organism evidence="2 3">
    <name type="scientific">Trichodelitschia bisporula</name>
    <dbReference type="NCBI Taxonomy" id="703511"/>
    <lineage>
        <taxon>Eukaryota</taxon>
        <taxon>Fungi</taxon>
        <taxon>Dikarya</taxon>
        <taxon>Ascomycota</taxon>
        <taxon>Pezizomycotina</taxon>
        <taxon>Dothideomycetes</taxon>
        <taxon>Dothideomycetes incertae sedis</taxon>
        <taxon>Phaeotrichales</taxon>
        <taxon>Phaeotrichaceae</taxon>
        <taxon>Trichodelitschia</taxon>
    </lineage>
</organism>
<evidence type="ECO:0000313" key="2">
    <source>
        <dbReference type="EMBL" id="KAF2399453.1"/>
    </source>
</evidence>
<evidence type="ECO:0000313" key="3">
    <source>
        <dbReference type="Proteomes" id="UP000799640"/>
    </source>
</evidence>
<sequence length="180" mass="19486">MKGTRCAQAVPPRRRLPRSLAEGEVRRFATIQRRRRKLGSKGRNNKRREDGRGRVACCWNKGHPVPGAEVFSLTMRLAALDVASVGWRTIGAHATPSTDSAICLQLVLLDFSDSEDGCARRERRGVEECDDVVSETCGGSSGRGRVRKGFVVFLGLGKGGAHAPVLEGDEAGRGDRTDGE</sequence>
<dbReference type="Proteomes" id="UP000799640">
    <property type="component" value="Unassembled WGS sequence"/>
</dbReference>
<protein>
    <submittedName>
        <fullName evidence="2">Uncharacterized protein</fullName>
    </submittedName>
</protein>
<gene>
    <name evidence="2" type="ORF">EJ06DRAFT_52637</name>
</gene>